<dbReference type="Pfam" id="PF10316">
    <property type="entry name" value="7TM_GPCR_Srbc"/>
    <property type="match status" value="1"/>
</dbReference>
<accession>A0A915DXU9</accession>
<name>A0A915DXU9_9BILA</name>
<keyword evidence="2" id="KW-1185">Reference proteome</keyword>
<dbReference type="Gene3D" id="1.20.1070.10">
    <property type="entry name" value="Rhodopsin 7-helix transmembrane proteins"/>
    <property type="match status" value="1"/>
</dbReference>
<evidence type="ECO:0000256" key="1">
    <source>
        <dbReference type="SAM" id="Phobius"/>
    </source>
</evidence>
<dbReference type="WBParaSite" id="jg23881.1">
    <property type="protein sequence ID" value="jg23881.1"/>
    <property type="gene ID" value="jg23881"/>
</dbReference>
<keyword evidence="1" id="KW-1133">Transmembrane helix</keyword>
<protein>
    <submittedName>
        <fullName evidence="3">G-protein coupled receptors family 1 profile domain-containing protein</fullName>
    </submittedName>
</protein>
<feature type="transmembrane region" description="Helical" evidence="1">
    <location>
        <begin position="24"/>
        <end position="46"/>
    </location>
</feature>
<keyword evidence="1" id="KW-0472">Membrane</keyword>
<reference evidence="3" key="1">
    <citation type="submission" date="2022-11" db="UniProtKB">
        <authorList>
            <consortium name="WormBaseParasite"/>
        </authorList>
    </citation>
    <scope>IDENTIFICATION</scope>
</reference>
<dbReference type="SUPFAM" id="SSF81321">
    <property type="entry name" value="Family A G protein-coupled receptor-like"/>
    <property type="match status" value="1"/>
</dbReference>
<evidence type="ECO:0000313" key="3">
    <source>
        <dbReference type="WBParaSite" id="jg23881.1"/>
    </source>
</evidence>
<dbReference type="Proteomes" id="UP000887574">
    <property type="component" value="Unplaced"/>
</dbReference>
<evidence type="ECO:0000313" key="2">
    <source>
        <dbReference type="Proteomes" id="UP000887574"/>
    </source>
</evidence>
<feature type="transmembrane region" description="Helical" evidence="1">
    <location>
        <begin position="152"/>
        <end position="170"/>
    </location>
</feature>
<feature type="transmembrane region" description="Helical" evidence="1">
    <location>
        <begin position="112"/>
        <end position="136"/>
    </location>
</feature>
<organism evidence="2 3">
    <name type="scientific">Ditylenchus dipsaci</name>
    <dbReference type="NCBI Taxonomy" id="166011"/>
    <lineage>
        <taxon>Eukaryota</taxon>
        <taxon>Metazoa</taxon>
        <taxon>Ecdysozoa</taxon>
        <taxon>Nematoda</taxon>
        <taxon>Chromadorea</taxon>
        <taxon>Rhabditida</taxon>
        <taxon>Tylenchina</taxon>
        <taxon>Tylenchomorpha</taxon>
        <taxon>Sphaerularioidea</taxon>
        <taxon>Anguinidae</taxon>
        <taxon>Anguininae</taxon>
        <taxon>Ditylenchus</taxon>
    </lineage>
</organism>
<dbReference type="InterPro" id="IPR019420">
    <property type="entry name" value="7TM_GPCR_serpentine_rcpt_Srbc"/>
</dbReference>
<proteinExistence type="predicted"/>
<sequence length="202" mass="23479">MPYEVYVLALWRPKDENVLYYTPLIYWSAFAWMVQSLAPSIALLFITIERIILILNPIKYQERHRVLLLALFLLINIGFSAILVNALYPLQAFPSYSVCFTFGCLEGFRNIVYIYCKGIVGLCNCIFGALFLFLLYRYQTRNNMREARLSSLNNLMVVVAISIEFCINFVPYTVPFLLVYVFGPDVLSFMAFLRQLSPPYRL</sequence>
<dbReference type="AlphaFoldDB" id="A0A915DXU9"/>
<feature type="transmembrane region" description="Helical" evidence="1">
    <location>
        <begin position="66"/>
        <end position="88"/>
    </location>
</feature>
<keyword evidence="1" id="KW-0812">Transmembrane</keyword>